<accession>A0A543LKC4</accession>
<organism evidence="2 3">
    <name type="scientific">Acidovorax temperans</name>
    <dbReference type="NCBI Taxonomy" id="80878"/>
    <lineage>
        <taxon>Bacteria</taxon>
        <taxon>Pseudomonadati</taxon>
        <taxon>Pseudomonadota</taxon>
        <taxon>Betaproteobacteria</taxon>
        <taxon>Burkholderiales</taxon>
        <taxon>Comamonadaceae</taxon>
        <taxon>Acidovorax</taxon>
    </lineage>
</organism>
<evidence type="ECO:0000313" key="2">
    <source>
        <dbReference type="EMBL" id="TQN07790.1"/>
    </source>
</evidence>
<dbReference type="Pfam" id="PF13649">
    <property type="entry name" value="Methyltransf_25"/>
    <property type="match status" value="1"/>
</dbReference>
<dbReference type="GO" id="GO:0032259">
    <property type="term" value="P:methylation"/>
    <property type="evidence" value="ECO:0007669"/>
    <property type="project" value="UniProtKB-KW"/>
</dbReference>
<proteinExistence type="predicted"/>
<evidence type="ECO:0000259" key="1">
    <source>
        <dbReference type="Pfam" id="PF13649"/>
    </source>
</evidence>
<dbReference type="Gene3D" id="3.40.50.150">
    <property type="entry name" value="Vaccinia Virus protein VP39"/>
    <property type="match status" value="1"/>
</dbReference>
<comment type="caution">
    <text evidence="2">The sequence shown here is derived from an EMBL/GenBank/DDBJ whole genome shotgun (WGS) entry which is preliminary data.</text>
</comment>
<dbReference type="RefSeq" id="WP_142081672.1">
    <property type="nucleotide sequence ID" value="NZ_VFPV01000001.1"/>
</dbReference>
<dbReference type="Proteomes" id="UP000316993">
    <property type="component" value="Unassembled WGS sequence"/>
</dbReference>
<dbReference type="InterPro" id="IPR041698">
    <property type="entry name" value="Methyltransf_25"/>
</dbReference>
<name>A0A543LKC4_9BURK</name>
<keyword evidence="2" id="KW-0808">Transferase</keyword>
<dbReference type="AlphaFoldDB" id="A0A543LKC4"/>
<feature type="domain" description="Methyltransferase" evidence="1">
    <location>
        <begin position="25"/>
        <end position="104"/>
    </location>
</feature>
<dbReference type="InterPro" id="IPR029063">
    <property type="entry name" value="SAM-dependent_MTases_sf"/>
</dbReference>
<gene>
    <name evidence="2" type="ORF">BDD18_0940</name>
</gene>
<dbReference type="EMBL" id="VFPV01000001">
    <property type="protein sequence ID" value="TQN07790.1"/>
    <property type="molecule type" value="Genomic_DNA"/>
</dbReference>
<sequence length="184" mass="20023">MHGTEAPSAWVQRWTHLIPPHATALDLACGAGRHMRWLQAQGLQVTGVDRSPEAIAACAGLGELICADIENGPWPLPGRQFGAVVVTNYLWRPLLPTVLASLAPGGVLIYETFTQGHETVGRPSRADFLLRPGELLQAFGALRTVAYEDGYLENPARFVQRIAAVRETPHPEAPARHRLQPLSS</sequence>
<keyword evidence="2" id="KW-0489">Methyltransferase</keyword>
<protein>
    <submittedName>
        <fullName evidence="2">SAM-dependent methyltransferase</fullName>
    </submittedName>
</protein>
<dbReference type="SUPFAM" id="SSF53335">
    <property type="entry name" value="S-adenosyl-L-methionine-dependent methyltransferases"/>
    <property type="match status" value="1"/>
</dbReference>
<reference evidence="2 3" key="1">
    <citation type="submission" date="2019-06" db="EMBL/GenBank/DDBJ databases">
        <title>Genomic Encyclopedia of Archaeal and Bacterial Type Strains, Phase II (KMG-II): from individual species to whole genera.</title>
        <authorList>
            <person name="Goeker M."/>
        </authorList>
    </citation>
    <scope>NUCLEOTIDE SEQUENCE [LARGE SCALE GENOMIC DNA]</scope>
    <source>
        <strain evidence="2 3">DSM 7270</strain>
    </source>
</reference>
<dbReference type="GO" id="GO:0008168">
    <property type="term" value="F:methyltransferase activity"/>
    <property type="evidence" value="ECO:0007669"/>
    <property type="project" value="UniProtKB-KW"/>
</dbReference>
<evidence type="ECO:0000313" key="3">
    <source>
        <dbReference type="Proteomes" id="UP000316993"/>
    </source>
</evidence>
<dbReference type="CDD" id="cd02440">
    <property type="entry name" value="AdoMet_MTases"/>
    <property type="match status" value="1"/>
</dbReference>